<evidence type="ECO:0000256" key="1">
    <source>
        <dbReference type="SAM" id="MobiDB-lite"/>
    </source>
</evidence>
<reference evidence="3" key="1">
    <citation type="submission" date="2023-06" db="EMBL/GenBank/DDBJ databases">
        <title>Genome-scale phylogeny and comparative genomics of the fungal order Sordariales.</title>
        <authorList>
            <consortium name="Lawrence Berkeley National Laboratory"/>
            <person name="Hensen N."/>
            <person name="Bonometti L."/>
            <person name="Westerberg I."/>
            <person name="Brannstrom I.O."/>
            <person name="Guillou S."/>
            <person name="Cros-Aarteil S."/>
            <person name="Calhoun S."/>
            <person name="Haridas S."/>
            <person name="Kuo A."/>
            <person name="Mondo S."/>
            <person name="Pangilinan J."/>
            <person name="Riley R."/>
            <person name="Labutti K."/>
            <person name="Andreopoulos B."/>
            <person name="Lipzen A."/>
            <person name="Chen C."/>
            <person name="Yanf M."/>
            <person name="Daum C."/>
            <person name="Ng V."/>
            <person name="Clum A."/>
            <person name="Steindorff A."/>
            <person name="Ohm R."/>
            <person name="Martin F."/>
            <person name="Silar P."/>
            <person name="Natvig D."/>
            <person name="Lalanne C."/>
            <person name="Gautier V."/>
            <person name="Ament-Velasquez S.L."/>
            <person name="Kruys A."/>
            <person name="Hutchinson M.I."/>
            <person name="Powell A.J."/>
            <person name="Barry K."/>
            <person name="Miller A.N."/>
            <person name="Grigoriev I.V."/>
            <person name="Debuchy R."/>
            <person name="Gladieux P."/>
            <person name="Thoren M.H."/>
            <person name="Johannesson H."/>
        </authorList>
    </citation>
    <scope>NUCLEOTIDE SEQUENCE</scope>
    <source>
        <strain evidence="3">CBS 307.81</strain>
    </source>
</reference>
<dbReference type="PANTHER" id="PTHR35391:SF7">
    <property type="entry name" value="C2H2-TYPE DOMAIN-CONTAINING PROTEIN"/>
    <property type="match status" value="1"/>
</dbReference>
<feature type="compositionally biased region" description="Acidic residues" evidence="1">
    <location>
        <begin position="26"/>
        <end position="47"/>
    </location>
</feature>
<evidence type="ECO:0000313" key="3">
    <source>
        <dbReference type="EMBL" id="KAK0673572.1"/>
    </source>
</evidence>
<dbReference type="InterPro" id="IPR058925">
    <property type="entry name" value="zf-C2H2_AcuF"/>
</dbReference>
<accession>A0AA39ZLY9</accession>
<gene>
    <name evidence="3" type="ORF">QBC41DRAFT_240974</name>
</gene>
<comment type="caution">
    <text evidence="3">The sequence shown here is derived from an EMBL/GenBank/DDBJ whole genome shotgun (WGS) entry which is preliminary data.</text>
</comment>
<dbReference type="Proteomes" id="UP001174997">
    <property type="component" value="Unassembled WGS sequence"/>
</dbReference>
<dbReference type="Pfam" id="PF26082">
    <property type="entry name" value="zf-C2H2_AcuF"/>
    <property type="match status" value="1"/>
</dbReference>
<feature type="region of interest" description="Disordered" evidence="1">
    <location>
        <begin position="155"/>
        <end position="179"/>
    </location>
</feature>
<feature type="domain" description="C2H2-type" evidence="2">
    <location>
        <begin position="547"/>
        <end position="567"/>
    </location>
</feature>
<evidence type="ECO:0000313" key="4">
    <source>
        <dbReference type="Proteomes" id="UP001174997"/>
    </source>
</evidence>
<dbReference type="AlphaFoldDB" id="A0AA39ZLY9"/>
<proteinExistence type="predicted"/>
<evidence type="ECO:0000259" key="2">
    <source>
        <dbReference type="PROSITE" id="PS00028"/>
    </source>
</evidence>
<sequence length="687" mass="78410">MTSEPGPSSPGQKPWSGLPTATGVFDDSDEREYDSYDVEDDEEEEEGQDLYHVYDDDEAELESTELWLIGTRIFTSFRAIASLENSGWEAAQRDLELEGQRFTLWSHGLGLHQVGHASLDYRVRDAMVVKRRLAEVLTDLAGDLEELHAVMSGERAAYEDEGDTDSDSASSKRSIDAEGLTCRHSAASSNYTDSSESFHEVDFRLQSVTETIESLYSLALRIRNPRNRPQRPLDRLYKHIAQELREEYIRDRENAEIAVVSSVQRHCLQLPVPTRVSQQEGTQAEVAAEVLESTITPEMTDKYASKDNFLVRRVGIANARRKQQFMYWRKHAARIRAIRTDAQLSNLDVKGKQPLREHLAPAVTQTSGNTRTVPTRAERSLATTATKLDANILRPNNTKSVASSRSLASTIITQQGRKLEWPTPPTHLIDRNTKAFTCPFCHIICPESLLDRNQWRSHVVHDLMPYLCTYEDCSDPDRLYSSHREWLNHENEHTYVWHCASHQQEFETEDDYTGHIKERHPDARPEHILPEYVAEQIRPSLKPKRDCPLCPTVFETVVEMQKHMKIHLERLAIICFPSVGKGGRAASLKEDFDRIVNGFELLLWPDGRGPESCNVIRDNSPSQLSLRAQLDIWFGAMDDFAEPNEDETIEQAGLVGGVYPPEYPDGWEEQFGESNQSEQEQMYYYMP</sequence>
<dbReference type="SMART" id="SM00355">
    <property type="entry name" value="ZnF_C2H2"/>
    <property type="match status" value="4"/>
</dbReference>
<protein>
    <recommendedName>
        <fullName evidence="2">C2H2-type domain-containing protein</fullName>
    </recommendedName>
</protein>
<dbReference type="EMBL" id="JAULSY010000005">
    <property type="protein sequence ID" value="KAK0673572.1"/>
    <property type="molecule type" value="Genomic_DNA"/>
</dbReference>
<feature type="region of interest" description="Disordered" evidence="1">
    <location>
        <begin position="1"/>
        <end position="47"/>
    </location>
</feature>
<name>A0AA39ZLY9_9PEZI</name>
<feature type="compositionally biased region" description="Polar residues" evidence="1">
    <location>
        <begin position="1"/>
        <end position="11"/>
    </location>
</feature>
<dbReference type="PROSITE" id="PS00028">
    <property type="entry name" value="ZINC_FINGER_C2H2_1"/>
    <property type="match status" value="1"/>
</dbReference>
<keyword evidence="4" id="KW-1185">Reference proteome</keyword>
<dbReference type="InterPro" id="IPR013087">
    <property type="entry name" value="Znf_C2H2_type"/>
</dbReference>
<dbReference type="PANTHER" id="PTHR35391">
    <property type="entry name" value="C2H2-TYPE DOMAIN-CONTAINING PROTEIN-RELATED"/>
    <property type="match status" value="1"/>
</dbReference>
<organism evidence="3 4">
    <name type="scientific">Cercophora samala</name>
    <dbReference type="NCBI Taxonomy" id="330535"/>
    <lineage>
        <taxon>Eukaryota</taxon>
        <taxon>Fungi</taxon>
        <taxon>Dikarya</taxon>
        <taxon>Ascomycota</taxon>
        <taxon>Pezizomycotina</taxon>
        <taxon>Sordariomycetes</taxon>
        <taxon>Sordariomycetidae</taxon>
        <taxon>Sordariales</taxon>
        <taxon>Lasiosphaeriaceae</taxon>
        <taxon>Cercophora</taxon>
    </lineage>
</organism>